<dbReference type="OrthoDB" id="9808870at2"/>
<dbReference type="RefSeq" id="WP_079409959.1">
    <property type="nucleotide sequence ID" value="NZ_MBTG01000005.1"/>
</dbReference>
<keyword evidence="2" id="KW-1185">Reference proteome</keyword>
<organism evidence="1 2">
    <name type="scientific">Paenibacillus ferrarius</name>
    <dbReference type="NCBI Taxonomy" id="1469647"/>
    <lineage>
        <taxon>Bacteria</taxon>
        <taxon>Bacillati</taxon>
        <taxon>Bacillota</taxon>
        <taxon>Bacilli</taxon>
        <taxon>Bacillales</taxon>
        <taxon>Paenibacillaceae</taxon>
        <taxon>Paenibacillus</taxon>
    </lineage>
</organism>
<name>A0A1V4HPL1_9BACL</name>
<comment type="caution">
    <text evidence="1">The sequence shown here is derived from an EMBL/GenBank/DDBJ whole genome shotgun (WGS) entry which is preliminary data.</text>
</comment>
<dbReference type="AlphaFoldDB" id="A0A1V4HPL1"/>
<protein>
    <submittedName>
        <fullName evidence="1">Uncharacterized protein</fullName>
    </submittedName>
</protein>
<dbReference type="STRING" id="1469647.BC351_18540"/>
<dbReference type="EMBL" id="MBTG01000005">
    <property type="protein sequence ID" value="OPH59926.1"/>
    <property type="molecule type" value="Genomic_DNA"/>
</dbReference>
<sequence>MHSANTTVQADLLGVSLQQRENRSYMRIDLEYDFPAAIHDYAINYDMFFDELDPQHQNFVKIRYEGSSVDMVFNQDHRLVAEEAAGMKSGNRSVMLPEWVVTMFEYTGIGIRHICYRALRGENMNEGVNLYGT</sequence>
<dbReference type="Proteomes" id="UP000190626">
    <property type="component" value="Unassembled WGS sequence"/>
</dbReference>
<evidence type="ECO:0000313" key="1">
    <source>
        <dbReference type="EMBL" id="OPH59926.1"/>
    </source>
</evidence>
<gene>
    <name evidence="1" type="ORF">BC351_18540</name>
</gene>
<reference evidence="2" key="1">
    <citation type="submission" date="2016-07" db="EMBL/GenBank/DDBJ databases">
        <authorList>
            <person name="Florea S."/>
            <person name="Webb J.S."/>
            <person name="Jaromczyk J."/>
            <person name="Schardl C.L."/>
        </authorList>
    </citation>
    <scope>NUCLEOTIDE SEQUENCE [LARGE SCALE GENOMIC DNA]</scope>
    <source>
        <strain evidence="2">CY1</strain>
    </source>
</reference>
<accession>A0A1V4HPL1</accession>
<evidence type="ECO:0000313" key="2">
    <source>
        <dbReference type="Proteomes" id="UP000190626"/>
    </source>
</evidence>
<proteinExistence type="predicted"/>